<protein>
    <submittedName>
        <fullName evidence="3">Uncharacterized protein</fullName>
    </submittedName>
</protein>
<evidence type="ECO:0000256" key="1">
    <source>
        <dbReference type="SAM" id="MobiDB-lite"/>
    </source>
</evidence>
<dbReference type="AlphaFoldDB" id="A0A6L9MLV2"/>
<accession>A0A6L9MLV2</accession>
<keyword evidence="2" id="KW-0472">Membrane</keyword>
<feature type="transmembrane region" description="Helical" evidence="2">
    <location>
        <begin position="33"/>
        <end position="52"/>
    </location>
</feature>
<keyword evidence="2" id="KW-1133">Transmembrane helix</keyword>
<dbReference type="RefSeq" id="WP_163045666.1">
    <property type="nucleotide sequence ID" value="NZ_JAAAMJ010000020.1"/>
</dbReference>
<evidence type="ECO:0000313" key="4">
    <source>
        <dbReference type="Proteomes" id="UP000476332"/>
    </source>
</evidence>
<evidence type="ECO:0000256" key="2">
    <source>
        <dbReference type="SAM" id="Phobius"/>
    </source>
</evidence>
<keyword evidence="4" id="KW-1185">Reference proteome</keyword>
<dbReference type="Proteomes" id="UP000476332">
    <property type="component" value="Unassembled WGS sequence"/>
</dbReference>
<sequence>MPNSPAVRRSTAQIKPGTEQRNMTPDIQEYLEAIPVLLMVGSAIAAVVAWLINRRDKQRASQLSASELAREKAEKARIQERQDHIDELRAAEASREAERREMREDREQFYDKLMHELARITQAYDAMRERHDEEMKRGISLRVSLADAALREKDLQATIIELTKEVKKLQGVIADMERRLEAREAKTDARDAEEDRGHEA</sequence>
<keyword evidence="2" id="KW-0812">Transmembrane</keyword>
<organism evidence="3 4">
    <name type="scientific">Aurantimonas aggregata</name>
    <dbReference type="NCBI Taxonomy" id="2047720"/>
    <lineage>
        <taxon>Bacteria</taxon>
        <taxon>Pseudomonadati</taxon>
        <taxon>Pseudomonadota</taxon>
        <taxon>Alphaproteobacteria</taxon>
        <taxon>Hyphomicrobiales</taxon>
        <taxon>Aurantimonadaceae</taxon>
        <taxon>Aurantimonas</taxon>
    </lineage>
</organism>
<gene>
    <name evidence="3" type="ORF">GTW51_19160</name>
</gene>
<proteinExistence type="predicted"/>
<feature type="region of interest" description="Disordered" evidence="1">
    <location>
        <begin position="181"/>
        <end position="200"/>
    </location>
</feature>
<comment type="caution">
    <text evidence="3">The sequence shown here is derived from an EMBL/GenBank/DDBJ whole genome shotgun (WGS) entry which is preliminary data.</text>
</comment>
<name>A0A6L9MLV2_9HYPH</name>
<dbReference type="EMBL" id="JAAAMJ010000020">
    <property type="protein sequence ID" value="NDV88817.1"/>
    <property type="molecule type" value="Genomic_DNA"/>
</dbReference>
<evidence type="ECO:0000313" key="3">
    <source>
        <dbReference type="EMBL" id="NDV88817.1"/>
    </source>
</evidence>
<reference evidence="3 4" key="1">
    <citation type="submission" date="2020-01" db="EMBL/GenBank/DDBJ databases">
        <title>Genomes of bacteria type strains.</title>
        <authorList>
            <person name="Chen J."/>
            <person name="Zhu S."/>
            <person name="Chen J."/>
        </authorList>
    </citation>
    <scope>NUCLEOTIDE SEQUENCE [LARGE SCALE GENOMIC DNA]</scope>
    <source>
        <strain evidence="3 4">KCTC 52919</strain>
    </source>
</reference>
<feature type="region of interest" description="Disordered" evidence="1">
    <location>
        <begin position="1"/>
        <end position="21"/>
    </location>
</feature>